<accession>A0ACC1MNZ1</accession>
<gene>
    <name evidence="1" type="ORF">NQ176_g9277</name>
</gene>
<dbReference type="Proteomes" id="UP001143910">
    <property type="component" value="Unassembled WGS sequence"/>
</dbReference>
<protein>
    <submittedName>
        <fullName evidence="1">Uncharacterized protein</fullName>
    </submittedName>
</protein>
<evidence type="ECO:0000313" key="1">
    <source>
        <dbReference type="EMBL" id="KAJ2968243.1"/>
    </source>
</evidence>
<evidence type="ECO:0000313" key="2">
    <source>
        <dbReference type="Proteomes" id="UP001143910"/>
    </source>
</evidence>
<proteinExistence type="predicted"/>
<reference evidence="1" key="1">
    <citation type="submission" date="2022-08" db="EMBL/GenBank/DDBJ databases">
        <title>Genome Sequence of Lecanicillium fungicola.</title>
        <authorList>
            <person name="Buettner E."/>
        </authorList>
    </citation>
    <scope>NUCLEOTIDE SEQUENCE</scope>
    <source>
        <strain evidence="1">Babe33</strain>
    </source>
</reference>
<sequence length="278" mass="31231">MPSSITLLGDSPSPESAIPRRRSFACPVKDLQGMGESLAGDAVMPDTSAWNMPAYPYQVFMPEGLEGNVADKSINQSLSQRSRTISQGSLTAKILLGQITEYPRMMISGHQLPPFIYPPCSKFSRRLFTTCDTGLDAETLGMTRNSWIITESLRRKRIRAGCLLYIIDSLFHVDIRSPSKGTCPEVIPLPLPCYRELWAYISDKEWEKRYQLHIATQKKRGRSGVTVGDLLLLKYSVRQSDGADNSIDGLHFTEELAEWCQKGDEFSAFLWMAFMMSS</sequence>
<name>A0ACC1MNZ1_9HYPO</name>
<dbReference type="EMBL" id="JANJQO010002056">
    <property type="protein sequence ID" value="KAJ2968243.1"/>
    <property type="molecule type" value="Genomic_DNA"/>
</dbReference>
<keyword evidence="2" id="KW-1185">Reference proteome</keyword>
<organism evidence="1 2">
    <name type="scientific">Zarea fungicola</name>
    <dbReference type="NCBI Taxonomy" id="93591"/>
    <lineage>
        <taxon>Eukaryota</taxon>
        <taxon>Fungi</taxon>
        <taxon>Dikarya</taxon>
        <taxon>Ascomycota</taxon>
        <taxon>Pezizomycotina</taxon>
        <taxon>Sordariomycetes</taxon>
        <taxon>Hypocreomycetidae</taxon>
        <taxon>Hypocreales</taxon>
        <taxon>Cordycipitaceae</taxon>
        <taxon>Zarea</taxon>
    </lineage>
</organism>
<comment type="caution">
    <text evidence="1">The sequence shown here is derived from an EMBL/GenBank/DDBJ whole genome shotgun (WGS) entry which is preliminary data.</text>
</comment>